<reference evidence="2" key="2">
    <citation type="submission" date="2018-10" db="UniProtKB">
        <authorList>
            <consortium name="EnsemblPlants"/>
        </authorList>
    </citation>
    <scope>IDENTIFICATION</scope>
</reference>
<dbReference type="Pfam" id="PF12274">
    <property type="entry name" value="DUF3615"/>
    <property type="match status" value="1"/>
</dbReference>
<sequence>MSVTRVVTAASLEGAQYYPYDTRLETWEDPTPGSSTSTKTLEEMTADCIAATRLRNSLRPKGPTRADMWRRKQDRERKTLVSGLNSYAKQNNMQPDELEFVEVKGRAQILEGSTEYLHFNFLVKQVDGTTKLFFAEINAYCRGEKDVYLCTSLVQSDCGPCFGCIRDRDLKHPTSGAYLAGRKYPHYICEEIDSDDDDYM</sequence>
<feature type="domain" description="DUF3615" evidence="1">
    <location>
        <begin position="84"/>
        <end position="173"/>
    </location>
</feature>
<dbReference type="Gramene" id="TraesCLE_scaffold_044594_01G000100.1">
    <property type="protein sequence ID" value="TraesCLE_scaffold_044594_01G000100.1"/>
    <property type="gene ID" value="TraesCLE_scaffold_044594_01G000100"/>
</dbReference>
<keyword evidence="3" id="KW-1185">Reference proteome</keyword>
<dbReference type="OrthoDB" id="664302at2759"/>
<reference evidence="2" key="1">
    <citation type="submission" date="2018-08" db="EMBL/GenBank/DDBJ databases">
        <authorList>
            <person name="Rossello M."/>
        </authorList>
    </citation>
    <scope>NUCLEOTIDE SEQUENCE [LARGE SCALE GENOMIC DNA]</scope>
    <source>
        <strain evidence="2">cv. Chinese Spring</strain>
    </source>
</reference>
<dbReference type="Gramene" id="TraesNOR5B03G02930890.1">
    <property type="protein sequence ID" value="TraesNOR5B03G02930890.1"/>
    <property type="gene ID" value="TraesNOR5B03G02930890"/>
</dbReference>
<dbReference type="Gramene" id="TraesWEE_scaffold_023530_01G000100.1">
    <property type="protein sequence ID" value="TraesWEE_scaffold_023530_01G000100.1"/>
    <property type="gene ID" value="TraesWEE_scaffold_023530_01G000100"/>
</dbReference>
<dbReference type="RefSeq" id="XP_044393193.1">
    <property type="nucleotide sequence ID" value="XM_044537258.1"/>
</dbReference>
<organism evidence="2">
    <name type="scientific">Triticum aestivum</name>
    <name type="common">Wheat</name>
    <dbReference type="NCBI Taxonomy" id="4565"/>
    <lineage>
        <taxon>Eukaryota</taxon>
        <taxon>Viridiplantae</taxon>
        <taxon>Streptophyta</taxon>
        <taxon>Embryophyta</taxon>
        <taxon>Tracheophyta</taxon>
        <taxon>Spermatophyta</taxon>
        <taxon>Magnoliopsida</taxon>
        <taxon>Liliopsida</taxon>
        <taxon>Poales</taxon>
        <taxon>Poaceae</taxon>
        <taxon>BOP clade</taxon>
        <taxon>Pooideae</taxon>
        <taxon>Triticodae</taxon>
        <taxon>Triticeae</taxon>
        <taxon>Triticinae</taxon>
        <taxon>Triticum</taxon>
    </lineage>
</organism>
<name>A0A3B6LN18_WHEAT</name>
<dbReference type="Gramene" id="TraesCS5B02G236000.1">
    <property type="protein sequence ID" value="TraesCS5B02G236000.1"/>
    <property type="gene ID" value="TraesCS5B02G236000"/>
</dbReference>
<dbReference type="Proteomes" id="UP000019116">
    <property type="component" value="Chromosome 5B"/>
</dbReference>
<accession>A0A3B6LN18</accession>
<dbReference type="Gramene" id="TraesSYM7B03G04116760.1">
    <property type="protein sequence ID" value="TraesSYM7B03G04116760.1"/>
    <property type="gene ID" value="TraesSYM7B03G04116760"/>
</dbReference>
<dbReference type="Gramene" id="TraesSTA5B03G02895490.1">
    <property type="protein sequence ID" value="TraesSTA5B03G02895490.1"/>
    <property type="gene ID" value="TraesSTA5B03G02895490"/>
</dbReference>
<dbReference type="Gramene" id="TraesARI7B03G04224400.1">
    <property type="protein sequence ID" value="TraesARI7B03G04224400.1"/>
    <property type="gene ID" value="TraesARI7B03G04224400"/>
</dbReference>
<dbReference type="Gramene" id="TraesCS5B03G0617900.1">
    <property type="protein sequence ID" value="TraesCS5B03G0617900.1.CDS"/>
    <property type="gene ID" value="TraesCS5B03G0617900"/>
</dbReference>
<dbReference type="InterPro" id="IPR022059">
    <property type="entry name" value="DUF3615"/>
</dbReference>
<dbReference type="Gramene" id="TraesJUL5B03G02925150.1">
    <property type="protein sequence ID" value="TraesJUL5B03G02925150.1"/>
    <property type="gene ID" value="TraesJUL5B03G02925150"/>
</dbReference>
<evidence type="ECO:0000313" key="2">
    <source>
        <dbReference type="EnsemblPlants" id="TraesCS5B02G236000.1"/>
    </source>
</evidence>
<proteinExistence type="predicted"/>
<dbReference type="PANTHER" id="PTHR33326">
    <property type="entry name" value="OS05G0543800 PROTEIN"/>
    <property type="match status" value="1"/>
</dbReference>
<dbReference type="KEGG" id="taes:123116276"/>
<protein>
    <recommendedName>
        <fullName evidence="1">DUF3615 domain-containing protein</fullName>
    </recommendedName>
</protein>
<dbReference type="PANTHER" id="PTHR33326:SF60">
    <property type="entry name" value="WW DOMAIN-CONTAINING PROTEIN"/>
    <property type="match status" value="1"/>
</dbReference>
<dbReference type="GeneID" id="123116276"/>
<dbReference type="Gramene" id="TraesMAC5B03G02903390.1">
    <property type="protein sequence ID" value="TraesMAC5B03G02903390.1"/>
    <property type="gene ID" value="TraesMAC5B03G02903390"/>
</dbReference>
<dbReference type="EnsemblPlants" id="TraesCS5B02G236000.1">
    <property type="protein sequence ID" value="TraesCS5B02G236000.1"/>
    <property type="gene ID" value="TraesCS5B02G236000"/>
</dbReference>
<dbReference type="AlphaFoldDB" id="A0A3B6LN18"/>
<evidence type="ECO:0000313" key="3">
    <source>
        <dbReference type="Proteomes" id="UP000019116"/>
    </source>
</evidence>
<gene>
    <name evidence="2" type="primary">LOC123116276</name>
</gene>
<evidence type="ECO:0000259" key="1">
    <source>
        <dbReference type="Pfam" id="PF12274"/>
    </source>
</evidence>
<dbReference type="SMR" id="A0A3B6LN18"/>